<dbReference type="RefSeq" id="WP_000794429.1">
    <property type="nucleotide sequence ID" value="NZ_CACSGV010000014.1"/>
</dbReference>
<sequence length="94" mass="10709">MKNNKENTADLIGRQAFLKTFVEEVVRSSPDMAASILMNIKELTNEHHPLVTQAFTMDHFENHDMAGNVIKNALHGFDMELARMLKLTVENLKI</sequence>
<proteinExistence type="predicted"/>
<comment type="caution">
    <text evidence="1">The sequence shown here is derived from an EMBL/GenBank/DDBJ whole genome shotgun (WGS) entry which is preliminary data.</text>
</comment>
<dbReference type="OMA" id="ENHNMAG"/>
<gene>
    <name evidence="1" type="ORF">GNY86_13240</name>
</gene>
<evidence type="ECO:0000313" key="2">
    <source>
        <dbReference type="Proteomes" id="UP000439424"/>
    </source>
</evidence>
<dbReference type="EMBL" id="WPIP01000100">
    <property type="protein sequence ID" value="MVM92489.1"/>
    <property type="molecule type" value="Genomic_DNA"/>
</dbReference>
<dbReference type="Proteomes" id="UP000439424">
    <property type="component" value="Unassembled WGS sequence"/>
</dbReference>
<evidence type="ECO:0000313" key="1">
    <source>
        <dbReference type="EMBL" id="MVM92489.1"/>
    </source>
</evidence>
<organism evidence="1 2">
    <name type="scientific">Acinetobacter baumannii</name>
    <dbReference type="NCBI Taxonomy" id="470"/>
    <lineage>
        <taxon>Bacteria</taxon>
        <taxon>Pseudomonadati</taxon>
        <taxon>Pseudomonadota</taxon>
        <taxon>Gammaproteobacteria</taxon>
        <taxon>Moraxellales</taxon>
        <taxon>Moraxellaceae</taxon>
        <taxon>Acinetobacter</taxon>
        <taxon>Acinetobacter calcoaceticus/baumannii complex</taxon>
    </lineage>
</organism>
<name>A0A6I4HRM5_ACIBA</name>
<protein>
    <submittedName>
        <fullName evidence="1">Uncharacterized protein</fullName>
    </submittedName>
</protein>
<reference evidence="1 2" key="1">
    <citation type="submission" date="2019-11" db="EMBL/GenBank/DDBJ databases">
        <title>Multidrug-resistant Acinetobacter baumannii moving toward extensively drug-resistant over fifteen years in South of Brazil.</title>
        <authorList>
            <person name="Fedrigo N.H."/>
            <person name="Cerdeira L."/>
            <person name="Fuga B."/>
            <person name="Marini P.V.B."/>
            <person name="Shinohara D.R."/>
            <person name="Carrara-Marroni F.E."/>
            <person name="Lincopan N."/>
            <person name="Tognim M.C.B."/>
        </authorList>
    </citation>
    <scope>NUCLEOTIDE SEQUENCE [LARGE SCALE GENOMIC DNA]</scope>
    <source>
        <strain evidence="1 2">Ac576</strain>
    </source>
</reference>
<dbReference type="AlphaFoldDB" id="A0A6I4HRM5"/>
<accession>A0A6I4HRM5</accession>